<dbReference type="GeneID" id="111241416"/>
<dbReference type="Proteomes" id="UP000087766">
    <property type="component" value="Chromosome 1"/>
</dbReference>
<keyword evidence="2" id="KW-1185">Reference proteome</keyword>
<sequence>MNWWSSKRLHFITQIISTLFAVAASCTTDPSFKRHTVTRHQMFYLITNFFYDPSTLMTNYHWFLNYEVCNPQFLKMNITATDPNSFHSNSDIMGI</sequence>
<feature type="chain" id="PRO_5018124863" evidence="1">
    <location>
        <begin position="26"/>
        <end position="95"/>
    </location>
</feature>
<organism evidence="2 3">
    <name type="scientific">Vigna radiata var. radiata</name>
    <name type="common">Mung bean</name>
    <name type="synonym">Phaseolus aureus</name>
    <dbReference type="NCBI Taxonomy" id="3916"/>
    <lineage>
        <taxon>Eukaryota</taxon>
        <taxon>Viridiplantae</taxon>
        <taxon>Streptophyta</taxon>
        <taxon>Embryophyta</taxon>
        <taxon>Tracheophyta</taxon>
        <taxon>Spermatophyta</taxon>
        <taxon>Magnoliopsida</taxon>
        <taxon>eudicotyledons</taxon>
        <taxon>Gunneridae</taxon>
        <taxon>Pentapetalae</taxon>
        <taxon>rosids</taxon>
        <taxon>fabids</taxon>
        <taxon>Fabales</taxon>
        <taxon>Fabaceae</taxon>
        <taxon>Papilionoideae</taxon>
        <taxon>50 kb inversion clade</taxon>
        <taxon>NPAAA clade</taxon>
        <taxon>indigoferoid/millettioid clade</taxon>
        <taxon>Phaseoleae</taxon>
        <taxon>Vigna</taxon>
    </lineage>
</organism>
<protein>
    <submittedName>
        <fullName evidence="3">Uncharacterized protein LOC111241416</fullName>
    </submittedName>
</protein>
<keyword evidence="1" id="KW-0732">Signal</keyword>
<evidence type="ECO:0000313" key="3">
    <source>
        <dbReference type="RefSeq" id="XP_022635105.1"/>
    </source>
</evidence>
<name>A0A3Q0ETQ3_VIGRR</name>
<gene>
    <name evidence="3" type="primary">LOC111241416</name>
</gene>
<evidence type="ECO:0000256" key="1">
    <source>
        <dbReference type="SAM" id="SignalP"/>
    </source>
</evidence>
<dbReference type="KEGG" id="vra:111241416"/>
<reference evidence="3" key="2">
    <citation type="submission" date="2025-08" db="UniProtKB">
        <authorList>
            <consortium name="RefSeq"/>
        </authorList>
    </citation>
    <scope>IDENTIFICATION</scope>
    <source>
        <tissue evidence="3">Leaf</tissue>
    </source>
</reference>
<dbReference type="RefSeq" id="XP_022635105.1">
    <property type="nucleotide sequence ID" value="XM_022779384.1"/>
</dbReference>
<proteinExistence type="predicted"/>
<evidence type="ECO:0000313" key="2">
    <source>
        <dbReference type="Proteomes" id="UP000087766"/>
    </source>
</evidence>
<dbReference type="AlphaFoldDB" id="A0A3Q0ETQ3"/>
<accession>A0A3Q0ETQ3</accession>
<dbReference type="PROSITE" id="PS51257">
    <property type="entry name" value="PROKAR_LIPOPROTEIN"/>
    <property type="match status" value="1"/>
</dbReference>
<feature type="signal peptide" evidence="1">
    <location>
        <begin position="1"/>
        <end position="25"/>
    </location>
</feature>
<reference evidence="2" key="1">
    <citation type="journal article" date="2014" name="Nat. Commun.">
        <title>Genome sequence of mungbean and insights into evolution within Vigna species.</title>
        <authorList>
            <person name="Kang Y.J."/>
            <person name="Kim S.K."/>
            <person name="Kim M.Y."/>
            <person name="Lestari P."/>
            <person name="Kim K.H."/>
            <person name="Ha B.K."/>
            <person name="Jun T.H."/>
            <person name="Hwang W.J."/>
            <person name="Lee T."/>
            <person name="Lee J."/>
            <person name="Shim S."/>
            <person name="Yoon M.Y."/>
            <person name="Jang Y.E."/>
            <person name="Han K.S."/>
            <person name="Taeprayoon P."/>
            <person name="Yoon N."/>
            <person name="Somta P."/>
            <person name="Tanya P."/>
            <person name="Kim K.S."/>
            <person name="Gwag J.G."/>
            <person name="Moon J.K."/>
            <person name="Lee Y.H."/>
            <person name="Park B.S."/>
            <person name="Bombarely A."/>
            <person name="Doyle J.J."/>
            <person name="Jackson S.A."/>
            <person name="Schafleitner R."/>
            <person name="Srinives P."/>
            <person name="Varshney R.K."/>
            <person name="Lee S.H."/>
        </authorList>
    </citation>
    <scope>NUCLEOTIDE SEQUENCE [LARGE SCALE GENOMIC DNA]</scope>
    <source>
        <strain evidence="2">cv. VC1973A</strain>
    </source>
</reference>